<evidence type="ECO:0000313" key="1">
    <source>
        <dbReference type="EMBL" id="MFM4893780.1"/>
    </source>
</evidence>
<dbReference type="RefSeq" id="WP_392441320.1">
    <property type="nucleotide sequence ID" value="NZ_JBGXBU010000005.1"/>
</dbReference>
<dbReference type="EMBL" id="JBGXBU010000005">
    <property type="protein sequence ID" value="MFM4893780.1"/>
    <property type="molecule type" value="Genomic_DNA"/>
</dbReference>
<evidence type="ECO:0000313" key="2">
    <source>
        <dbReference type="Proteomes" id="UP001630969"/>
    </source>
</evidence>
<gene>
    <name evidence="1" type="ORF">ACEUDJ_12980</name>
</gene>
<organism evidence="1 2">
    <name type="scientific">Aeromonas bivalvium</name>
    <dbReference type="NCBI Taxonomy" id="440079"/>
    <lineage>
        <taxon>Bacteria</taxon>
        <taxon>Pseudomonadati</taxon>
        <taxon>Pseudomonadota</taxon>
        <taxon>Gammaproteobacteria</taxon>
        <taxon>Aeromonadales</taxon>
        <taxon>Aeromonadaceae</taxon>
        <taxon>Aeromonas</taxon>
    </lineage>
</organism>
<sequence>MPVSKPSISSAEYETRQRQLLGLGRQLQQQAQAGQWDAVRLTDQRLAQFCNTLAANAPLWHTLLPARQQVREWHRQALEQCRAELAVREQSWQQLSQGREGLQAYDEAQSWA</sequence>
<dbReference type="Proteomes" id="UP001630969">
    <property type="component" value="Unassembled WGS sequence"/>
</dbReference>
<reference evidence="1 2" key="1">
    <citation type="submission" date="2024-09" db="EMBL/GenBank/DDBJ databases">
        <title>Aeromonas strains Genome sequencing and assembly.</title>
        <authorList>
            <person name="Hu X."/>
            <person name="Tang B."/>
        </authorList>
    </citation>
    <scope>NUCLEOTIDE SEQUENCE [LARGE SCALE GENOMIC DNA]</scope>
    <source>
        <strain evidence="1 2">NB23SCDHY001</strain>
    </source>
</reference>
<dbReference type="GeneID" id="97221211"/>
<name>A0ABW9GRL2_9GAMM</name>
<keyword evidence="2" id="KW-1185">Reference proteome</keyword>
<protein>
    <submittedName>
        <fullName evidence="1">LafX</fullName>
    </submittedName>
</protein>
<comment type="caution">
    <text evidence="1">The sequence shown here is derived from an EMBL/GenBank/DDBJ whole genome shotgun (WGS) entry which is preliminary data.</text>
</comment>
<proteinExistence type="predicted"/>
<accession>A0ABW9GRL2</accession>